<dbReference type="Pfam" id="PF00026">
    <property type="entry name" value="Asp"/>
    <property type="match status" value="1"/>
</dbReference>
<dbReference type="Proteomes" id="UP000053647">
    <property type="component" value="Unassembled WGS sequence"/>
</dbReference>
<evidence type="ECO:0000313" key="4">
    <source>
        <dbReference type="EMBL" id="KIJ14864.1"/>
    </source>
</evidence>
<evidence type="ECO:0000259" key="3">
    <source>
        <dbReference type="PROSITE" id="PS51767"/>
    </source>
</evidence>
<evidence type="ECO:0000313" key="5">
    <source>
        <dbReference type="Proteomes" id="UP000053647"/>
    </source>
</evidence>
<dbReference type="CDD" id="cd05471">
    <property type="entry name" value="pepsin_like"/>
    <property type="match status" value="1"/>
</dbReference>
<accession>A0A0C9SY84</accession>
<keyword evidence="2" id="KW-1015">Disulfide bond</keyword>
<dbReference type="EMBL" id="KN819340">
    <property type="protein sequence ID" value="KIJ14864.1"/>
    <property type="molecule type" value="Genomic_DNA"/>
</dbReference>
<dbReference type="PANTHER" id="PTHR47966">
    <property type="entry name" value="BETA-SITE APP-CLEAVING ENZYME, ISOFORM A-RELATED"/>
    <property type="match status" value="1"/>
</dbReference>
<dbReference type="OrthoDB" id="3263586at2759"/>
<evidence type="ECO:0000256" key="2">
    <source>
        <dbReference type="PIRSR" id="PIRSR601461-2"/>
    </source>
</evidence>
<dbReference type="AlphaFoldDB" id="A0A0C9SY84"/>
<dbReference type="InterPro" id="IPR033121">
    <property type="entry name" value="PEPTIDASE_A1"/>
</dbReference>
<dbReference type="PROSITE" id="PS51767">
    <property type="entry name" value="PEPTIDASE_A1"/>
    <property type="match status" value="1"/>
</dbReference>
<feature type="non-terminal residue" evidence="4">
    <location>
        <position position="101"/>
    </location>
</feature>
<dbReference type="InterPro" id="IPR034164">
    <property type="entry name" value="Pepsin-like_dom"/>
</dbReference>
<keyword evidence="5" id="KW-1185">Reference proteome</keyword>
<dbReference type="InterPro" id="IPR021109">
    <property type="entry name" value="Peptidase_aspartic_dom_sf"/>
</dbReference>
<dbReference type="HOGENOM" id="CLU_2298378_0_0_1"/>
<dbReference type="SUPFAM" id="SSF50630">
    <property type="entry name" value="Acid proteases"/>
    <property type="match status" value="1"/>
</dbReference>
<gene>
    <name evidence="4" type="ORF">PAXINDRAFT_134519</name>
</gene>
<comment type="similarity">
    <text evidence="1">Belongs to the peptidase A1 family.</text>
</comment>
<organism evidence="4 5">
    <name type="scientific">Paxillus involutus ATCC 200175</name>
    <dbReference type="NCBI Taxonomy" id="664439"/>
    <lineage>
        <taxon>Eukaryota</taxon>
        <taxon>Fungi</taxon>
        <taxon>Dikarya</taxon>
        <taxon>Basidiomycota</taxon>
        <taxon>Agaricomycotina</taxon>
        <taxon>Agaricomycetes</taxon>
        <taxon>Agaricomycetidae</taxon>
        <taxon>Boletales</taxon>
        <taxon>Paxilineae</taxon>
        <taxon>Paxillaceae</taxon>
        <taxon>Paxillus</taxon>
    </lineage>
</organism>
<dbReference type="GO" id="GO:0004190">
    <property type="term" value="F:aspartic-type endopeptidase activity"/>
    <property type="evidence" value="ECO:0007669"/>
    <property type="project" value="InterPro"/>
</dbReference>
<sequence>GAQKRGSGGDALTDANSQLWYGTISVGTPANTYTVDFDTGSSDLFLPGPNCGSTCSGHAVYNPSSSSTSKDLGKTFSLLYGDDSTVTGEQYTDTLSISGLT</sequence>
<dbReference type="PANTHER" id="PTHR47966:SF51">
    <property type="entry name" value="BETA-SITE APP-CLEAVING ENZYME, ISOFORM A-RELATED"/>
    <property type="match status" value="1"/>
</dbReference>
<dbReference type="Gene3D" id="2.40.70.10">
    <property type="entry name" value="Acid Proteases"/>
    <property type="match status" value="1"/>
</dbReference>
<feature type="disulfide bond" evidence="2">
    <location>
        <begin position="51"/>
        <end position="55"/>
    </location>
</feature>
<proteinExistence type="inferred from homology"/>
<feature type="non-terminal residue" evidence="4">
    <location>
        <position position="1"/>
    </location>
</feature>
<reference evidence="4 5" key="1">
    <citation type="submission" date="2014-06" db="EMBL/GenBank/DDBJ databases">
        <authorList>
            <consortium name="DOE Joint Genome Institute"/>
            <person name="Kuo A."/>
            <person name="Kohler A."/>
            <person name="Nagy L.G."/>
            <person name="Floudas D."/>
            <person name="Copeland A."/>
            <person name="Barry K.W."/>
            <person name="Cichocki N."/>
            <person name="Veneault-Fourrey C."/>
            <person name="LaButti K."/>
            <person name="Lindquist E.A."/>
            <person name="Lipzen A."/>
            <person name="Lundell T."/>
            <person name="Morin E."/>
            <person name="Murat C."/>
            <person name="Sun H."/>
            <person name="Tunlid A."/>
            <person name="Henrissat B."/>
            <person name="Grigoriev I.V."/>
            <person name="Hibbett D.S."/>
            <person name="Martin F."/>
            <person name="Nordberg H.P."/>
            <person name="Cantor M.N."/>
            <person name="Hua S.X."/>
        </authorList>
    </citation>
    <scope>NUCLEOTIDE SEQUENCE [LARGE SCALE GENOMIC DNA]</scope>
    <source>
        <strain evidence="4 5">ATCC 200175</strain>
    </source>
</reference>
<dbReference type="GO" id="GO:0006508">
    <property type="term" value="P:proteolysis"/>
    <property type="evidence" value="ECO:0007669"/>
    <property type="project" value="InterPro"/>
</dbReference>
<protein>
    <recommendedName>
        <fullName evidence="3">Peptidase A1 domain-containing protein</fullName>
    </recommendedName>
</protein>
<name>A0A0C9SY84_PAXIN</name>
<dbReference type="InterPro" id="IPR001461">
    <property type="entry name" value="Aspartic_peptidase_A1"/>
</dbReference>
<evidence type="ECO:0000256" key="1">
    <source>
        <dbReference type="ARBA" id="ARBA00007447"/>
    </source>
</evidence>
<reference evidence="5" key="2">
    <citation type="submission" date="2015-01" db="EMBL/GenBank/DDBJ databases">
        <title>Evolutionary Origins and Diversification of the Mycorrhizal Mutualists.</title>
        <authorList>
            <consortium name="DOE Joint Genome Institute"/>
            <consortium name="Mycorrhizal Genomics Consortium"/>
            <person name="Kohler A."/>
            <person name="Kuo A."/>
            <person name="Nagy L.G."/>
            <person name="Floudas D."/>
            <person name="Copeland A."/>
            <person name="Barry K.W."/>
            <person name="Cichocki N."/>
            <person name="Veneault-Fourrey C."/>
            <person name="LaButti K."/>
            <person name="Lindquist E.A."/>
            <person name="Lipzen A."/>
            <person name="Lundell T."/>
            <person name="Morin E."/>
            <person name="Murat C."/>
            <person name="Riley R."/>
            <person name="Ohm R."/>
            <person name="Sun H."/>
            <person name="Tunlid A."/>
            <person name="Henrissat B."/>
            <person name="Grigoriev I.V."/>
            <person name="Hibbett D.S."/>
            <person name="Martin F."/>
        </authorList>
    </citation>
    <scope>NUCLEOTIDE SEQUENCE [LARGE SCALE GENOMIC DNA]</scope>
    <source>
        <strain evidence="5">ATCC 200175</strain>
    </source>
</reference>
<feature type="domain" description="Peptidase A1" evidence="3">
    <location>
        <begin position="20"/>
        <end position="101"/>
    </location>
</feature>